<dbReference type="AlphaFoldDB" id="A0A9Q3UFP5"/>
<keyword evidence="1" id="KW-0732">Signal</keyword>
<comment type="caution">
    <text evidence="2">The sequence shown here is derived from an EMBL/GenBank/DDBJ whole genome shotgun (WGS) entry which is preliminary data.</text>
</comment>
<evidence type="ECO:0000256" key="1">
    <source>
        <dbReference type="SAM" id="SignalP"/>
    </source>
</evidence>
<evidence type="ECO:0000313" key="2">
    <source>
        <dbReference type="EMBL" id="MCC3808008.1"/>
    </source>
</evidence>
<reference evidence="2" key="1">
    <citation type="submission" date="2020-09" db="EMBL/GenBank/DDBJ databases">
        <title>Genome sequence of Vibrio parahaemolyticus isolates.</title>
        <authorList>
            <person name="Hammerl J.A."/>
            <person name="Strauch E."/>
        </authorList>
    </citation>
    <scope>NUCLEOTIDE SEQUENCE</scope>
    <source>
        <strain evidence="2">17-VB00146</strain>
    </source>
</reference>
<sequence>MKQSFSLIAMMVSISVLSTLATHTFIEPSSPPTFVSMDVKSTLNAYHQALIQKEMSLEEQTKRLTQFADIMHEELEAYNAQHNTIALVSAAVVGGAVDITPQIQRSIITRYQDKE</sequence>
<dbReference type="InterPro" id="IPR014115">
    <property type="entry name" value="TrbI_Ftype"/>
</dbReference>
<dbReference type="NCBIfam" id="TIGR02744">
    <property type="entry name" value="TrbI_Ftype"/>
    <property type="match status" value="1"/>
</dbReference>
<name>A0A9Q3UFP5_VIBPH</name>
<dbReference type="Pfam" id="PF09677">
    <property type="entry name" value="TrbI_Ftype"/>
    <property type="match status" value="1"/>
</dbReference>
<dbReference type="EMBL" id="JACVHL010000036">
    <property type="protein sequence ID" value="MCC3808008.1"/>
    <property type="molecule type" value="Genomic_DNA"/>
</dbReference>
<accession>A0A9Q3UFP5</accession>
<evidence type="ECO:0000313" key="3">
    <source>
        <dbReference type="Proteomes" id="UP000726777"/>
    </source>
</evidence>
<gene>
    <name evidence="2" type="primary">trbI</name>
    <name evidence="2" type="ORF">IB292_23630</name>
</gene>
<dbReference type="RefSeq" id="WP_191685865.1">
    <property type="nucleotide sequence ID" value="NZ_JAAKZS010000087.1"/>
</dbReference>
<feature type="signal peptide" evidence="1">
    <location>
        <begin position="1"/>
        <end position="21"/>
    </location>
</feature>
<organism evidence="2 3">
    <name type="scientific">Vibrio parahaemolyticus</name>
    <dbReference type="NCBI Taxonomy" id="670"/>
    <lineage>
        <taxon>Bacteria</taxon>
        <taxon>Pseudomonadati</taxon>
        <taxon>Pseudomonadota</taxon>
        <taxon>Gammaproteobacteria</taxon>
        <taxon>Vibrionales</taxon>
        <taxon>Vibrionaceae</taxon>
        <taxon>Vibrio</taxon>
    </lineage>
</organism>
<dbReference type="Proteomes" id="UP000726777">
    <property type="component" value="Unassembled WGS sequence"/>
</dbReference>
<protein>
    <submittedName>
        <fullName evidence="2">Type-F conjugative transfer system protein TrbI</fullName>
    </submittedName>
</protein>
<proteinExistence type="predicted"/>
<feature type="chain" id="PRO_5040392950" evidence="1">
    <location>
        <begin position="22"/>
        <end position="115"/>
    </location>
</feature>